<feature type="transmembrane region" description="Helical" evidence="1">
    <location>
        <begin position="29"/>
        <end position="46"/>
    </location>
</feature>
<protein>
    <submittedName>
        <fullName evidence="2">Uncharacterized protein</fullName>
    </submittedName>
</protein>
<keyword evidence="1" id="KW-0812">Transmembrane</keyword>
<proteinExistence type="predicted"/>
<keyword evidence="1" id="KW-0472">Membrane</keyword>
<keyword evidence="3" id="KW-1185">Reference proteome</keyword>
<evidence type="ECO:0000256" key="1">
    <source>
        <dbReference type="SAM" id="Phobius"/>
    </source>
</evidence>
<gene>
    <name evidence="2" type="ORF">C1C97_000580</name>
</gene>
<comment type="caution">
    <text evidence="2">The sequence shown here is derived from an EMBL/GenBank/DDBJ whole genome shotgun (WGS) entry which is preliminary data.</text>
</comment>
<dbReference type="EMBL" id="PNJG02000001">
    <property type="protein sequence ID" value="RKQ36217.1"/>
    <property type="molecule type" value="Genomic_DNA"/>
</dbReference>
<keyword evidence="1" id="KW-1133">Transmembrane helix</keyword>
<evidence type="ECO:0000313" key="3">
    <source>
        <dbReference type="Proteomes" id="UP000249516"/>
    </source>
</evidence>
<evidence type="ECO:0000313" key="2">
    <source>
        <dbReference type="EMBL" id="RKQ36217.1"/>
    </source>
</evidence>
<dbReference type="RefSeq" id="WP_121029582.1">
    <property type="nucleotide sequence ID" value="NZ_PNJG02000001.1"/>
</dbReference>
<reference evidence="2 3" key="1">
    <citation type="submission" date="2018-10" db="EMBL/GenBank/DDBJ databases">
        <title>Kocuria tytouropygialis sp. nov., isolated from the uropygial gland of an American barn owl (Tyto furcata).</title>
        <authorList>
            <person name="Braun M.S."/>
            <person name="Wang E."/>
            <person name="Zimmermann S."/>
            <person name="Wagner H."/>
            <person name="Wink M."/>
        </authorList>
    </citation>
    <scope>NUCLEOTIDE SEQUENCE [LARGE SCALE GENOMIC DNA]</scope>
    <source>
        <strain evidence="2 3">442</strain>
    </source>
</reference>
<name>A0A495A8D1_9MICC</name>
<dbReference type="AlphaFoldDB" id="A0A495A8D1"/>
<dbReference type="Proteomes" id="UP000249516">
    <property type="component" value="Unassembled WGS sequence"/>
</dbReference>
<dbReference type="PROSITE" id="PS51257">
    <property type="entry name" value="PROKAR_LIPOPROTEIN"/>
    <property type="match status" value="1"/>
</dbReference>
<organism evidence="2 3">
    <name type="scientific">Kocuria tytonis</name>
    <dbReference type="NCBI Taxonomy" id="2054280"/>
    <lineage>
        <taxon>Bacteria</taxon>
        <taxon>Bacillati</taxon>
        <taxon>Actinomycetota</taxon>
        <taxon>Actinomycetes</taxon>
        <taxon>Micrococcales</taxon>
        <taxon>Micrococcaceae</taxon>
        <taxon>Kocuria</taxon>
    </lineage>
</organism>
<accession>A0A495A8D1</accession>
<sequence>MKTISSILALLALACLVLAIWSAEHNIRWAITAGLALIVSAGLWGTHLSRVEQTKNAETRLGGTTP</sequence>